<dbReference type="GO" id="GO:0003676">
    <property type="term" value="F:nucleic acid binding"/>
    <property type="evidence" value="ECO:0007669"/>
    <property type="project" value="InterPro"/>
</dbReference>
<evidence type="ECO:0000313" key="3">
    <source>
        <dbReference type="Proteomes" id="UP001139150"/>
    </source>
</evidence>
<sequence>MIITIYILFANILAFVIMGMDKAKAKSRQRRVPEKTLFLLALVGGSVGIYAGMKKFRHKTRHKSFTLGIPLMIVIQFTVLVFILLKVSA</sequence>
<dbReference type="PIRSF" id="PIRSF002599">
    <property type="entry name" value="Cold_shock_A"/>
    <property type="match status" value="1"/>
</dbReference>
<evidence type="ECO:0000313" key="2">
    <source>
        <dbReference type="EMBL" id="MCL7749802.1"/>
    </source>
</evidence>
<protein>
    <submittedName>
        <fullName evidence="2">DUF1294 domain-containing protein</fullName>
    </submittedName>
</protein>
<reference evidence="2" key="1">
    <citation type="submission" date="2022-02" db="EMBL/GenBank/DDBJ databases">
        <title>Halalkalibacter sp. nov. isolated from Lonar Lake, India.</title>
        <authorList>
            <person name="Joshi A."/>
            <person name="Thite S."/>
            <person name="Lodha T."/>
        </authorList>
    </citation>
    <scope>NUCLEOTIDE SEQUENCE</scope>
    <source>
        <strain evidence="2">MEB205</strain>
    </source>
</reference>
<feature type="transmembrane region" description="Helical" evidence="1">
    <location>
        <begin position="36"/>
        <end position="53"/>
    </location>
</feature>
<gene>
    <name evidence="2" type="ORF">MF646_22045</name>
</gene>
<keyword evidence="3" id="KW-1185">Reference proteome</keyword>
<feature type="transmembrane region" description="Helical" evidence="1">
    <location>
        <begin position="65"/>
        <end position="85"/>
    </location>
</feature>
<organism evidence="2 3">
    <name type="scientific">Halalkalibacter alkaliphilus</name>
    <dbReference type="NCBI Taxonomy" id="2917993"/>
    <lineage>
        <taxon>Bacteria</taxon>
        <taxon>Bacillati</taxon>
        <taxon>Bacillota</taxon>
        <taxon>Bacilli</taxon>
        <taxon>Bacillales</taxon>
        <taxon>Bacillaceae</taxon>
        <taxon>Halalkalibacter</taxon>
    </lineage>
</organism>
<keyword evidence="1" id="KW-0812">Transmembrane</keyword>
<dbReference type="Pfam" id="PF06961">
    <property type="entry name" value="DUF1294"/>
    <property type="match status" value="1"/>
</dbReference>
<evidence type="ECO:0000256" key="1">
    <source>
        <dbReference type="SAM" id="Phobius"/>
    </source>
</evidence>
<dbReference type="AlphaFoldDB" id="A0A9X2CX22"/>
<feature type="transmembrane region" description="Helical" evidence="1">
    <location>
        <begin position="6"/>
        <end position="24"/>
    </location>
</feature>
<name>A0A9X2CX22_9BACI</name>
<dbReference type="InterPro" id="IPR012156">
    <property type="entry name" value="Cold_shock_CspA"/>
</dbReference>
<proteinExistence type="predicted"/>
<comment type="caution">
    <text evidence="2">The sequence shown here is derived from an EMBL/GenBank/DDBJ whole genome shotgun (WGS) entry which is preliminary data.</text>
</comment>
<keyword evidence="1" id="KW-0472">Membrane</keyword>
<keyword evidence="1" id="KW-1133">Transmembrane helix</keyword>
<dbReference type="InterPro" id="IPR010718">
    <property type="entry name" value="DUF1294"/>
</dbReference>
<dbReference type="RefSeq" id="WP_250098656.1">
    <property type="nucleotide sequence ID" value="NZ_JAKRYL010000041.1"/>
</dbReference>
<dbReference type="Proteomes" id="UP001139150">
    <property type="component" value="Unassembled WGS sequence"/>
</dbReference>
<dbReference type="EMBL" id="JAKRYL010000041">
    <property type="protein sequence ID" value="MCL7749802.1"/>
    <property type="molecule type" value="Genomic_DNA"/>
</dbReference>
<accession>A0A9X2CX22</accession>